<gene>
    <name evidence="9" type="ORF">JM658_01080</name>
</gene>
<keyword evidence="4 7" id="KW-0812">Transmembrane</keyword>
<feature type="domain" description="Secretin/TonB short N-terminal" evidence="8">
    <location>
        <begin position="69"/>
        <end position="120"/>
    </location>
</feature>
<keyword evidence="6 7" id="KW-0998">Cell outer membrane</keyword>
<evidence type="ECO:0000256" key="7">
    <source>
        <dbReference type="PROSITE-ProRule" id="PRU01360"/>
    </source>
</evidence>
<dbReference type="PROSITE" id="PS52016">
    <property type="entry name" value="TONB_DEPENDENT_REC_3"/>
    <property type="match status" value="1"/>
</dbReference>
<dbReference type="InterPro" id="IPR011662">
    <property type="entry name" value="Secretin/TonB_short_N"/>
</dbReference>
<dbReference type="InterPro" id="IPR023996">
    <property type="entry name" value="TonB-dep_OMP_SusC/RagA"/>
</dbReference>
<keyword evidence="3 7" id="KW-1134">Transmembrane beta strand</keyword>
<dbReference type="RefSeq" id="WP_236957378.1">
    <property type="nucleotide sequence ID" value="NZ_JAETXX010000001.1"/>
</dbReference>
<evidence type="ECO:0000256" key="5">
    <source>
        <dbReference type="ARBA" id="ARBA00023136"/>
    </source>
</evidence>
<evidence type="ECO:0000256" key="1">
    <source>
        <dbReference type="ARBA" id="ARBA00004571"/>
    </source>
</evidence>
<dbReference type="Gene3D" id="2.40.170.20">
    <property type="entry name" value="TonB-dependent receptor, beta-barrel domain"/>
    <property type="match status" value="1"/>
</dbReference>
<dbReference type="NCBIfam" id="TIGR04056">
    <property type="entry name" value="OMP_RagA_SusC"/>
    <property type="match status" value="1"/>
</dbReference>
<dbReference type="EMBL" id="JAETXX010000001">
    <property type="protein sequence ID" value="MCF8713407.1"/>
    <property type="molecule type" value="Genomic_DNA"/>
</dbReference>
<comment type="similarity">
    <text evidence="7">Belongs to the TonB-dependent receptor family.</text>
</comment>
<dbReference type="NCBIfam" id="TIGR04057">
    <property type="entry name" value="SusC_RagA_signa"/>
    <property type="match status" value="1"/>
</dbReference>
<reference evidence="9 10" key="1">
    <citation type="submission" date="2021-01" db="EMBL/GenBank/DDBJ databases">
        <title>Genome sequencing of Joostella atrarenae M1-2 (= KCTC 23194).</title>
        <authorList>
            <person name="Zakaria M.R."/>
            <person name="Lam M.Q."/>
            <person name="Chong C.S."/>
        </authorList>
    </citation>
    <scope>NUCLEOTIDE SEQUENCE [LARGE SCALE GENOMIC DNA]</scope>
    <source>
        <strain evidence="9 10">M1-2</strain>
    </source>
</reference>
<dbReference type="Pfam" id="PF07660">
    <property type="entry name" value="STN"/>
    <property type="match status" value="1"/>
</dbReference>
<dbReference type="InterPro" id="IPR008969">
    <property type="entry name" value="CarboxyPept-like_regulatory"/>
</dbReference>
<dbReference type="InterPro" id="IPR039426">
    <property type="entry name" value="TonB-dep_rcpt-like"/>
</dbReference>
<accession>A0ABS9IZ01</accession>
<evidence type="ECO:0000313" key="10">
    <source>
        <dbReference type="Proteomes" id="UP000829517"/>
    </source>
</evidence>
<name>A0ABS9IZ01_9FLAO</name>
<keyword evidence="10" id="KW-1185">Reference proteome</keyword>
<evidence type="ECO:0000259" key="8">
    <source>
        <dbReference type="SMART" id="SM00965"/>
    </source>
</evidence>
<proteinExistence type="inferred from homology"/>
<evidence type="ECO:0000313" key="9">
    <source>
        <dbReference type="EMBL" id="MCF8713407.1"/>
    </source>
</evidence>
<keyword evidence="9" id="KW-0675">Receptor</keyword>
<dbReference type="InterPro" id="IPR012910">
    <property type="entry name" value="Plug_dom"/>
</dbReference>
<evidence type="ECO:0000256" key="4">
    <source>
        <dbReference type="ARBA" id="ARBA00022692"/>
    </source>
</evidence>
<keyword evidence="2 7" id="KW-0813">Transport</keyword>
<dbReference type="SUPFAM" id="SSF56935">
    <property type="entry name" value="Porins"/>
    <property type="match status" value="1"/>
</dbReference>
<dbReference type="InterPro" id="IPR036942">
    <property type="entry name" value="Beta-barrel_TonB_sf"/>
</dbReference>
<protein>
    <submittedName>
        <fullName evidence="9">TonB-dependent receptor</fullName>
    </submittedName>
</protein>
<dbReference type="Pfam" id="PF13715">
    <property type="entry name" value="CarbopepD_reg_2"/>
    <property type="match status" value="1"/>
</dbReference>
<dbReference type="SMART" id="SM00965">
    <property type="entry name" value="STN"/>
    <property type="match status" value="1"/>
</dbReference>
<evidence type="ECO:0000256" key="6">
    <source>
        <dbReference type="ARBA" id="ARBA00023237"/>
    </source>
</evidence>
<evidence type="ECO:0000256" key="2">
    <source>
        <dbReference type="ARBA" id="ARBA00022448"/>
    </source>
</evidence>
<dbReference type="Gene3D" id="2.170.130.10">
    <property type="entry name" value="TonB-dependent receptor, plug domain"/>
    <property type="match status" value="1"/>
</dbReference>
<dbReference type="Proteomes" id="UP000829517">
    <property type="component" value="Unassembled WGS sequence"/>
</dbReference>
<comment type="subcellular location">
    <subcellularLocation>
        <location evidence="1 7">Cell outer membrane</location>
        <topology evidence="1 7">Multi-pass membrane protein</topology>
    </subcellularLocation>
</comment>
<evidence type="ECO:0000256" key="3">
    <source>
        <dbReference type="ARBA" id="ARBA00022452"/>
    </source>
</evidence>
<dbReference type="InterPro" id="IPR037066">
    <property type="entry name" value="Plug_dom_sf"/>
</dbReference>
<dbReference type="Gene3D" id="2.60.40.1120">
    <property type="entry name" value="Carboxypeptidase-like, regulatory domain"/>
    <property type="match status" value="1"/>
</dbReference>
<organism evidence="9 10">
    <name type="scientific">Joostella atrarenae</name>
    <dbReference type="NCBI Taxonomy" id="679257"/>
    <lineage>
        <taxon>Bacteria</taxon>
        <taxon>Pseudomonadati</taxon>
        <taxon>Bacteroidota</taxon>
        <taxon>Flavobacteriia</taxon>
        <taxon>Flavobacteriales</taxon>
        <taxon>Flavobacteriaceae</taxon>
        <taxon>Joostella</taxon>
    </lineage>
</organism>
<sequence length="1128" mass="123887">MKKLLKLRGLNSRTYNLDLKMKLSILFLFAMIFTLQANNSYSQKTKITLDLENSTVGAAINEIESTTEFKFIFNSDAVDLNKNVSIKLKKVSIDKAIEQIFIGQNINFEVLDRKILLKETATKKSLSNTIEAKAQQEFEVSGQILDNNGTPLPGANILEKGTSNGTQTDFDGNFSLTTSSADAILEVSYIGFTTKEVPLNGQNSITITIEESAAALDEVVVIGYGTQTREEVTGAMSSVKSEDIVTQGSSTVEKALQGRVPGVQVESSGGNPGSGVRILIRGTGSLGNNNPLYIVDGVQVDNINNLNPTDISSMDILKDASAAAIYGSRAANGVVIITTKTGRSGENVIDFSTYYGFQNIINEMDVLNASEWANVSNAAHDNAGLARLDLANNPESLGEGTDWQDEIYRTAPIVNYNLSASGGGENYNYSVSGGYIDQDGIVKNTGYNRYNLRLKSTLTKGRFKIGESIILSKEYWRRAEGLGGQGGNAVGSAPKMIPVFDVYNPDAVGGYGGAYGPVVDIANPVAQLNLRVPEDRVKKAIINTFAEVDIIKGLKYKLNLGYTSTEGYNYQYTYPYEVGALFTNLDSDLIETRYENDYVLAENTLNYKREFGKHKIDALIGYTYQDTKYRGLTGSKSGMPPGVKVLDAGTVNAAAGSNAWENVLVSYLGRLTYSFDDRYILTGIIRRDGSSRFGGDNKFGNFPSIAFAWNISREPFFTNIQETVNVAKLRMSYGVLGNQEFDDYRFSPAINLNTNYVAGQDQALWPGAIQTAFATPDIKWETSKSFNIGTDLSFFDRNLDFIFDYFVKENSDVLLQVPIPLSTGASADSPYINAGQITNKGFETSLSYKNSGEEFSYQITGTLASVDNEVDFLGTGSQQIFGGQPTHHGASATVTQAGLPVGAFYLIETNGIFNSEEEVNAHTQDGQLIQPNAQPGDIRFVDYNNDGQIDEDDRQYLGSPNPEFSYGLGANFGWKGFDLNLFFQGTQGNKIYNGVRQDLEGMNLEYNYAKTTLNAWTPTNQDTSIPRAVINDPNLNSRTSDRFLEDGSYFRFKTLQFGYTLPSEIMNQIKVSRCRIYVSFDNIFTITDYKGYNPDLGRTGSVLDRGVDYGHVAYPLSRTFLTGVEFSF</sequence>
<comment type="caution">
    <text evidence="9">The sequence shown here is derived from an EMBL/GenBank/DDBJ whole genome shotgun (WGS) entry which is preliminary data.</text>
</comment>
<dbReference type="Pfam" id="PF07715">
    <property type="entry name" value="Plug"/>
    <property type="match status" value="1"/>
</dbReference>
<dbReference type="InterPro" id="IPR023997">
    <property type="entry name" value="TonB-dep_OMP_SusC/RagA_CS"/>
</dbReference>
<keyword evidence="5 7" id="KW-0472">Membrane</keyword>
<dbReference type="SUPFAM" id="SSF49464">
    <property type="entry name" value="Carboxypeptidase regulatory domain-like"/>
    <property type="match status" value="1"/>
</dbReference>